<feature type="coiled-coil region" evidence="8">
    <location>
        <begin position="1225"/>
        <end position="1280"/>
    </location>
</feature>
<feature type="compositionally biased region" description="Basic and acidic residues" evidence="9">
    <location>
        <begin position="853"/>
        <end position="862"/>
    </location>
</feature>
<evidence type="ECO:0000256" key="1">
    <source>
        <dbReference type="ARBA" id="ARBA00004389"/>
    </source>
</evidence>
<feature type="signal peptide" evidence="10">
    <location>
        <begin position="1"/>
        <end position="19"/>
    </location>
</feature>
<feature type="compositionally biased region" description="Polar residues" evidence="9">
    <location>
        <begin position="573"/>
        <end position="593"/>
    </location>
</feature>
<keyword evidence="2 7" id="KW-0728">SH3 domain</keyword>
<feature type="region of interest" description="Disordered" evidence="9">
    <location>
        <begin position="556"/>
        <end position="605"/>
    </location>
</feature>
<keyword evidence="6" id="KW-0325">Glycoprotein</keyword>
<dbReference type="GO" id="GO:0006888">
    <property type="term" value="P:endoplasmic reticulum to Golgi vesicle-mediated transport"/>
    <property type="evidence" value="ECO:0007669"/>
    <property type="project" value="TreeGrafter"/>
</dbReference>
<feature type="compositionally biased region" description="Polar residues" evidence="9">
    <location>
        <begin position="828"/>
        <end position="838"/>
    </location>
</feature>
<dbReference type="PROSITE" id="PS50002">
    <property type="entry name" value="SH3"/>
    <property type="match status" value="1"/>
</dbReference>
<proteinExistence type="predicted"/>
<feature type="compositionally biased region" description="Basic and acidic residues" evidence="9">
    <location>
        <begin position="397"/>
        <end position="432"/>
    </location>
</feature>
<comment type="subcellular location">
    <subcellularLocation>
        <location evidence="1">Endoplasmic reticulum membrane</location>
        <topology evidence="1">Single-pass membrane protein</topology>
    </subcellularLocation>
</comment>
<evidence type="ECO:0000256" key="6">
    <source>
        <dbReference type="ARBA" id="ARBA00023180"/>
    </source>
</evidence>
<feature type="region of interest" description="Disordered" evidence="9">
    <location>
        <begin position="685"/>
        <end position="780"/>
    </location>
</feature>
<dbReference type="PANTHER" id="PTHR23158:SF33">
    <property type="entry name" value="TRANSPORT AND GOLGI ORGANIZATION PROTEIN 1"/>
    <property type="match status" value="1"/>
</dbReference>
<dbReference type="InterPro" id="IPR036028">
    <property type="entry name" value="SH3-like_dom_sf"/>
</dbReference>
<name>A0A5N5SML6_9CRUS</name>
<dbReference type="PANTHER" id="PTHR23158">
    <property type="entry name" value="MELANOMA INHIBITORY ACTIVITY-RELATED"/>
    <property type="match status" value="1"/>
</dbReference>
<dbReference type="OrthoDB" id="6372603at2759"/>
<feature type="coiled-coil region" evidence="8">
    <location>
        <begin position="1068"/>
        <end position="1193"/>
    </location>
</feature>
<feature type="compositionally biased region" description="Polar residues" evidence="9">
    <location>
        <begin position="619"/>
        <end position="630"/>
    </location>
</feature>
<feature type="compositionally biased region" description="Pro residues" evidence="9">
    <location>
        <begin position="1449"/>
        <end position="1479"/>
    </location>
</feature>
<feature type="coiled-coil region" evidence="8">
    <location>
        <begin position="1327"/>
        <end position="1400"/>
    </location>
</feature>
<evidence type="ECO:0000256" key="4">
    <source>
        <dbReference type="ARBA" id="ARBA00022824"/>
    </source>
</evidence>
<dbReference type="Pfam" id="PF07653">
    <property type="entry name" value="SH3_2"/>
    <property type="match status" value="1"/>
</dbReference>
<feature type="region of interest" description="Disordered" evidence="9">
    <location>
        <begin position="853"/>
        <end position="882"/>
    </location>
</feature>
<dbReference type="InterPro" id="IPR001452">
    <property type="entry name" value="SH3_domain"/>
</dbReference>
<feature type="compositionally biased region" description="Basic and acidic residues" evidence="9">
    <location>
        <begin position="693"/>
        <end position="705"/>
    </location>
</feature>
<feature type="region of interest" description="Disordered" evidence="9">
    <location>
        <begin position="356"/>
        <end position="509"/>
    </location>
</feature>
<feature type="region of interest" description="Disordered" evidence="9">
    <location>
        <begin position="795"/>
        <end position="838"/>
    </location>
</feature>
<feature type="compositionally biased region" description="Polar residues" evidence="9">
    <location>
        <begin position="296"/>
        <end position="313"/>
    </location>
</feature>
<dbReference type="GO" id="GO:0070971">
    <property type="term" value="C:endoplasmic reticulum exit site"/>
    <property type="evidence" value="ECO:0007669"/>
    <property type="project" value="TreeGrafter"/>
</dbReference>
<keyword evidence="5 8" id="KW-0175">Coiled coil</keyword>
<feature type="region of interest" description="Disordered" evidence="9">
    <location>
        <begin position="108"/>
        <end position="143"/>
    </location>
</feature>
<evidence type="ECO:0000256" key="8">
    <source>
        <dbReference type="SAM" id="Coils"/>
    </source>
</evidence>
<feature type="compositionally biased region" description="Acidic residues" evidence="9">
    <location>
        <begin position="443"/>
        <end position="456"/>
    </location>
</feature>
<evidence type="ECO:0000313" key="12">
    <source>
        <dbReference type="EMBL" id="KAB7495197.1"/>
    </source>
</evidence>
<evidence type="ECO:0000256" key="9">
    <source>
        <dbReference type="SAM" id="MobiDB-lite"/>
    </source>
</evidence>
<dbReference type="GO" id="GO:0035459">
    <property type="term" value="P:vesicle cargo loading"/>
    <property type="evidence" value="ECO:0007669"/>
    <property type="project" value="TreeGrafter"/>
</dbReference>
<dbReference type="GO" id="GO:0005789">
    <property type="term" value="C:endoplasmic reticulum membrane"/>
    <property type="evidence" value="ECO:0007669"/>
    <property type="project" value="UniProtKB-SubCell"/>
</dbReference>
<gene>
    <name evidence="12" type="primary">Tango1</name>
    <name evidence="12" type="ORF">Anas_03649</name>
</gene>
<evidence type="ECO:0000256" key="3">
    <source>
        <dbReference type="ARBA" id="ARBA00022729"/>
    </source>
</evidence>
<feature type="compositionally biased region" description="Polar residues" evidence="9">
    <location>
        <begin position="1608"/>
        <end position="1617"/>
    </location>
</feature>
<dbReference type="GO" id="GO:0009306">
    <property type="term" value="P:protein secretion"/>
    <property type="evidence" value="ECO:0007669"/>
    <property type="project" value="TreeGrafter"/>
</dbReference>
<evidence type="ECO:0000259" key="11">
    <source>
        <dbReference type="PROSITE" id="PS50002"/>
    </source>
</evidence>
<evidence type="ECO:0000313" key="13">
    <source>
        <dbReference type="Proteomes" id="UP000326759"/>
    </source>
</evidence>
<protein>
    <submittedName>
        <fullName evidence="12">Transport and Golgi organization protein 1</fullName>
    </submittedName>
</protein>
<dbReference type="Gene3D" id="2.30.30.40">
    <property type="entry name" value="SH3 Domains"/>
    <property type="match status" value="1"/>
</dbReference>
<evidence type="ECO:0000256" key="7">
    <source>
        <dbReference type="PROSITE-ProRule" id="PRU00192"/>
    </source>
</evidence>
<feature type="region of interest" description="Disordered" evidence="9">
    <location>
        <begin position="1405"/>
        <end position="1617"/>
    </location>
</feature>
<feature type="compositionally biased region" description="Basic and acidic residues" evidence="9">
    <location>
        <begin position="763"/>
        <end position="776"/>
    </location>
</feature>
<dbReference type="SMART" id="SM00326">
    <property type="entry name" value="SH3"/>
    <property type="match status" value="1"/>
</dbReference>
<comment type="caution">
    <text evidence="12">The sequence shown here is derived from an EMBL/GenBank/DDBJ whole genome shotgun (WGS) entry which is preliminary data.</text>
</comment>
<feature type="coiled-coil region" evidence="8">
    <location>
        <begin position="966"/>
        <end position="1043"/>
    </location>
</feature>
<reference evidence="12 13" key="1">
    <citation type="journal article" date="2019" name="PLoS Biol.">
        <title>Sex chromosomes control vertical transmission of feminizing Wolbachia symbionts in an isopod.</title>
        <authorList>
            <person name="Becking T."/>
            <person name="Chebbi M.A."/>
            <person name="Giraud I."/>
            <person name="Moumen B."/>
            <person name="Laverre T."/>
            <person name="Caubet Y."/>
            <person name="Peccoud J."/>
            <person name="Gilbert C."/>
            <person name="Cordaux R."/>
        </authorList>
    </citation>
    <scope>NUCLEOTIDE SEQUENCE [LARGE SCALE GENOMIC DNA]</scope>
    <source>
        <strain evidence="12">ANa2</strain>
        <tissue evidence="12">Whole body excluding digestive tract and cuticle</tissue>
    </source>
</reference>
<feature type="region of interest" description="Disordered" evidence="9">
    <location>
        <begin position="619"/>
        <end position="645"/>
    </location>
</feature>
<feature type="compositionally biased region" description="Polar residues" evidence="9">
    <location>
        <begin position="753"/>
        <end position="762"/>
    </location>
</feature>
<dbReference type="InterPro" id="IPR051500">
    <property type="entry name" value="cTAGE_MIA/OTOR"/>
</dbReference>
<evidence type="ECO:0000256" key="5">
    <source>
        <dbReference type="ARBA" id="ARBA00023054"/>
    </source>
</evidence>
<sequence>MFILLKVFLICSLFIYSKAEISDLRACADPYCKELISFGRTTQGYNRKEKGVLSFKIDETVQIYSKEAGSNKDLWGAEISGRVGYIPKKFVKEEKVLIKSNKLKYLVPTRNKSSNTPEGPKSDETNQRNIVPTNSNSNGNINASSVNANVDSINENIFSDEVPLSIEDAELAALKALSSKGEEETPDPSLKEESEDKEIENIAMKEGTHSPFNSKESLQIPNDNQEISQDSVDDIIELHEPITNNEGFSVSANKDFQVPLNKEKTEVPSYDIEKPRVPVDDKEGSPDLVNKEEFQVPTNNVEESLLPINNNKGLQDPVNREELQVPINKEGSQIPAFNVQGSQVPVDKEEFQVTINKEAPRVPMENIERSQAPINNKEGLQDPVDNKDELQIIDTRLPSEGKAENEVEKRTPSENKEKLLLKVTNKDSKNEEEMGNNEGNGNEGEDNGSEYIDDWPSENNVEAPVDSSSSQPVAEISPEPPLEKKEIVNEFEEERSPSTESSGFVPPSSVKDLKLSKLTEGIAESVTSDKSLPNSQILEPTPSQIVVDGTTIVLDEPISEQPSAASEFEDTHSNLQSSSNKQVNPSIKNTTPTPRLPDGTPVTAPPLFLQNMKIVSESMAQMDSDASTLPVSEKNKIVSQEPSVSKENFQIEKDLTGEFTTLKPETVLEQKINDEADIQIQNQIKSIDIQSNKQEKETEIPDEKYSLTNEGDQVVSSEILENTSNEFSNSDDPISIENNDESQKQIVEDEYLNSVQDETVLSSKHDNIDTDKKEDNDYSNGILSSISNILGYQTTESSIESNEEESSGIQQEYLKETNSESGSEEFIETSSDNISDTSDLTVNRIPFVDPFSKPEEVHKEVSDNQSSVEENPDYISPSDNSEDVDFSSSIKKKLLHVSESVHKWIVEVLKLSEGMALAIEGELADPHLSKGTVTFLLVVAGTIILLYLSHMIIVKMSRESPILESLNKLDRNHRVLVEENKTLKRQLTESNGQIKSAVVKDPVALQNLKQQFEGTKKKLMEEAEELRERNQQLEVDLEASTANEVELHRMLDELLANQKETTNFEDSVNSLQLMLENQRELVDNLTSDLALKTRLNEELRIELKDSKSKLSKLEYQIEQLTLSLEELSRLKQELTKKLASEEENSLSLREMNSTLRQEADKVSKESETRYQETQKLLKDIRKLKQVLHSKEAECRISKECVKKLQIFSDSGGNDVLSKLSEVFKIIEVKTQLESIQSERASIQAELEERENIVSSQSETLKRIELENTSLKSSSEKLQKERDEAISKLEILSQYYEEKETQLKKALESQDHLLQSAEGSANLVSNRIQTYELELASCRSQMESLKNEFEEQKQSYKIQLSNEEKKLHETWLSARAAERRQEELRQENTQLRQSLTQLQRDTENKIMFNKPPPKRVDANGSISSPIPVENDINIPPHPHPPPLDMDGTMPPLPPPPMMFPPPPGLPPLPPRMFGPPLPPPPHHHHHPLPDRRLPPAGRIASPPGYDRRSYSPESDRSRYSDHRYSPSAFSPNNQRGLSPDRRSDHMRRNIRRETRRSPSLERHSPRERWYNQSPTGGHPKNHRTPPMDYYDSPSTQERRRGNPVKGKKTSTPIGPNDR</sequence>
<feature type="compositionally biased region" description="Low complexity" evidence="9">
    <location>
        <begin position="134"/>
        <end position="143"/>
    </location>
</feature>
<feature type="region of interest" description="Disordered" evidence="9">
    <location>
        <begin position="267"/>
        <end position="318"/>
    </location>
</feature>
<dbReference type="Proteomes" id="UP000326759">
    <property type="component" value="Unassembled WGS sequence"/>
</dbReference>
<organism evidence="12 13">
    <name type="scientific">Armadillidium nasatum</name>
    <dbReference type="NCBI Taxonomy" id="96803"/>
    <lineage>
        <taxon>Eukaryota</taxon>
        <taxon>Metazoa</taxon>
        <taxon>Ecdysozoa</taxon>
        <taxon>Arthropoda</taxon>
        <taxon>Crustacea</taxon>
        <taxon>Multicrustacea</taxon>
        <taxon>Malacostraca</taxon>
        <taxon>Eumalacostraca</taxon>
        <taxon>Peracarida</taxon>
        <taxon>Isopoda</taxon>
        <taxon>Oniscidea</taxon>
        <taxon>Crinocheta</taxon>
        <taxon>Armadillidiidae</taxon>
        <taxon>Armadillidium</taxon>
    </lineage>
</organism>
<feature type="domain" description="SH3" evidence="11">
    <location>
        <begin position="34"/>
        <end position="96"/>
    </location>
</feature>
<keyword evidence="4" id="KW-0256">Endoplasmic reticulum</keyword>
<dbReference type="EMBL" id="SEYY01022919">
    <property type="protein sequence ID" value="KAB7495197.1"/>
    <property type="molecule type" value="Genomic_DNA"/>
</dbReference>
<feature type="compositionally biased region" description="Polar residues" evidence="9">
    <location>
        <begin position="706"/>
        <end position="732"/>
    </location>
</feature>
<dbReference type="SUPFAM" id="SSF50044">
    <property type="entry name" value="SH3-domain"/>
    <property type="match status" value="1"/>
</dbReference>
<accession>A0A5N5SML6</accession>
<feature type="compositionally biased region" description="Basic and acidic residues" evidence="9">
    <location>
        <begin position="267"/>
        <end position="294"/>
    </location>
</feature>
<evidence type="ECO:0000256" key="10">
    <source>
        <dbReference type="SAM" id="SignalP"/>
    </source>
</evidence>
<feature type="chain" id="PRO_5024418114" evidence="10">
    <location>
        <begin position="20"/>
        <end position="1617"/>
    </location>
</feature>
<evidence type="ECO:0000256" key="2">
    <source>
        <dbReference type="ARBA" id="ARBA00022443"/>
    </source>
</evidence>
<keyword evidence="3 10" id="KW-0732">Signal</keyword>
<feature type="compositionally biased region" description="Basic and acidic residues" evidence="9">
    <location>
        <begin position="1504"/>
        <end position="1523"/>
    </location>
</feature>
<keyword evidence="13" id="KW-1185">Reference proteome</keyword>
<feature type="compositionally biased region" description="Basic and acidic residues" evidence="9">
    <location>
        <begin position="1537"/>
        <end position="1568"/>
    </location>
</feature>